<gene>
    <name evidence="2" type="ORF">CUR178_00152</name>
</gene>
<keyword evidence="3" id="KW-1185">Reference proteome</keyword>
<dbReference type="GeneID" id="94167455"/>
<feature type="compositionally biased region" description="Polar residues" evidence="1">
    <location>
        <begin position="862"/>
        <end position="873"/>
    </location>
</feature>
<feature type="compositionally biased region" description="Basic residues" evidence="1">
    <location>
        <begin position="885"/>
        <end position="894"/>
    </location>
</feature>
<evidence type="ECO:0000256" key="1">
    <source>
        <dbReference type="SAM" id="MobiDB-lite"/>
    </source>
</evidence>
<name>A0A836G3C8_LEIEN</name>
<dbReference type="AlphaFoldDB" id="A0A836G3C8"/>
<feature type="region of interest" description="Disordered" evidence="1">
    <location>
        <begin position="809"/>
        <end position="925"/>
    </location>
</feature>
<feature type="region of interest" description="Disordered" evidence="1">
    <location>
        <begin position="310"/>
        <end position="342"/>
    </location>
</feature>
<proteinExistence type="predicted"/>
<feature type="region of interest" description="Disordered" evidence="1">
    <location>
        <begin position="757"/>
        <end position="776"/>
    </location>
</feature>
<accession>A0A836G3C8</accession>
<protein>
    <submittedName>
        <fullName evidence="2">Uncharacterized protein</fullName>
    </submittedName>
</protein>
<dbReference type="OrthoDB" id="272582at2759"/>
<feature type="compositionally biased region" description="Basic and acidic residues" evidence="1">
    <location>
        <begin position="814"/>
        <end position="836"/>
    </location>
</feature>
<dbReference type="KEGG" id="lenr:94167455"/>
<evidence type="ECO:0000313" key="3">
    <source>
        <dbReference type="Proteomes" id="UP000674179"/>
    </source>
</evidence>
<dbReference type="RefSeq" id="XP_067688048.1">
    <property type="nucleotide sequence ID" value="XM_067831945.1"/>
</dbReference>
<evidence type="ECO:0000313" key="2">
    <source>
        <dbReference type="EMBL" id="KAG5465449.1"/>
    </source>
</evidence>
<sequence length="925" mass="97195">MGVPDFVKFVARSSPGALCRVPRGGSRSDPLVFDLILIDATNAAQTLGLDTLLSFLHPDHLVARSAVIFALDSQRDRSGTARAHRHAPVSISDLDVQVQRLCGQLADAYRAHQRSNKTLGASVNPYVLMSGRGVAGEADYKLLDLQRSLTTCAIANGATLLPTFLFISEDSDVLCGALCGPAPQQVSIATKLQDVLFEPSILRLDRVLAFVASCTDAFYSEREAAAAAAAKAKLTGKSAAAGTLADSVATAPAPKNAENHGSDEEVEVSVKDTAVAMAAAPSAPRGDAVVRRRKQEGPMVATGVRIELAGSSDEDLPERVEASQRESMTSSAGATDEAPQSQLKGCFGDGKCVDEGSAVPTEGELLVSAITQTSCVDMVFLFIIVMGNAVNVPSLVRGATKVDAGSCWQAYCRQKYKYLSAAEAERGRALLTTSINSHSTNKGSLVLNCHFLHSILDAVHYADAEPRAPGEEEKNAAIVYLSNAVYATLRYIVGCNLEKTPVLQHTFLDSRTLSEIAIPLPSLSALMWVLGQEPERTFSFPLYGLARNELLAAASGGAAAGKETSKAVSRRAALYPKFARDASSSAGDLDVADHLVAPAASNAWAVRGARASSVSLATLVQSFTRGTDRTPSALRSEHSAAAMRPGQLPSVAEMLKTCLHAVSPASLAKADLLFYLMTVWRYALGLGVHRMATLTKTAALVAKVEGGDPAFPPAEVAEGTTAVLGASPTGGHYVYSFELRRMAPVLQVPAAQQPTTIIGASGGGAPTGAATGKASSSSEKSAVEQAILAAVGVSFDYSKARRARANVMQLPHSAADEKDVAELQRPEKVPKKERTPRVCATPSVSGKRSDATKNDGAPSGNDDGSNASTMPTKESSRTKSDSFKVKKRLGKHERLRQQKTNDRATTTATSGSAARLRVGVKAATL</sequence>
<dbReference type="EMBL" id="JAFHKP010000036">
    <property type="protein sequence ID" value="KAG5465449.1"/>
    <property type="molecule type" value="Genomic_DNA"/>
</dbReference>
<comment type="caution">
    <text evidence="2">The sequence shown here is derived from an EMBL/GenBank/DDBJ whole genome shotgun (WGS) entry which is preliminary data.</text>
</comment>
<organism evidence="2 3">
    <name type="scientific">Leishmania enriettii</name>
    <dbReference type="NCBI Taxonomy" id="5663"/>
    <lineage>
        <taxon>Eukaryota</taxon>
        <taxon>Discoba</taxon>
        <taxon>Euglenozoa</taxon>
        <taxon>Kinetoplastea</taxon>
        <taxon>Metakinetoplastina</taxon>
        <taxon>Trypanosomatida</taxon>
        <taxon>Trypanosomatidae</taxon>
        <taxon>Leishmaniinae</taxon>
        <taxon>Leishmania</taxon>
    </lineage>
</organism>
<feature type="compositionally biased region" description="Polar residues" evidence="1">
    <location>
        <begin position="325"/>
        <end position="342"/>
    </location>
</feature>
<feature type="compositionally biased region" description="Low complexity" evidence="1">
    <location>
        <begin position="904"/>
        <end position="914"/>
    </location>
</feature>
<feature type="compositionally biased region" description="Low complexity" evidence="1">
    <location>
        <begin position="767"/>
        <end position="776"/>
    </location>
</feature>
<reference evidence="2 3" key="1">
    <citation type="submission" date="2021-02" db="EMBL/GenBank/DDBJ databases">
        <title>Leishmania (Mundinia) enrietti genome sequencing and assembly.</title>
        <authorList>
            <person name="Almutairi H."/>
            <person name="Gatherer D."/>
        </authorList>
    </citation>
    <scope>NUCLEOTIDE SEQUENCE [LARGE SCALE GENOMIC DNA]</scope>
    <source>
        <strain evidence="2">CUR178</strain>
    </source>
</reference>
<dbReference type="Proteomes" id="UP000674179">
    <property type="component" value="Chromosome 36"/>
</dbReference>
<feature type="compositionally biased region" description="Basic and acidic residues" evidence="1">
    <location>
        <begin position="874"/>
        <end position="884"/>
    </location>
</feature>